<feature type="region of interest" description="Disordered" evidence="1">
    <location>
        <begin position="242"/>
        <end position="261"/>
    </location>
</feature>
<dbReference type="Proteomes" id="UP000603141">
    <property type="component" value="Unassembled WGS sequence"/>
</dbReference>
<reference evidence="3" key="1">
    <citation type="submission" date="2021-01" db="EMBL/GenBank/DDBJ databases">
        <title>Modified the classification status of verrucomicrobia.</title>
        <authorList>
            <person name="Feng X."/>
        </authorList>
    </citation>
    <scope>NUCLEOTIDE SEQUENCE</scope>
    <source>
        <strain evidence="3">KCTC 22041</strain>
    </source>
</reference>
<accession>A0A934S8B4</accession>
<dbReference type="AlphaFoldDB" id="A0A934S8B4"/>
<evidence type="ECO:0000256" key="1">
    <source>
        <dbReference type="SAM" id="MobiDB-lite"/>
    </source>
</evidence>
<organism evidence="3 4">
    <name type="scientific">Luteolibacter pohnpeiensis</name>
    <dbReference type="NCBI Taxonomy" id="454153"/>
    <lineage>
        <taxon>Bacteria</taxon>
        <taxon>Pseudomonadati</taxon>
        <taxon>Verrucomicrobiota</taxon>
        <taxon>Verrucomicrobiia</taxon>
        <taxon>Verrucomicrobiales</taxon>
        <taxon>Verrucomicrobiaceae</taxon>
        <taxon>Luteolibacter</taxon>
    </lineage>
</organism>
<sequence>MSTRSHLQALAFALVSPFFIPSATAQVSCWAPGMSSPVTLKGDAGSTSVSLGKPYRYEIHGVAGRIELGNSASGAVLVDGQFRQKYLVGYGPVVSSTAFIKLQTNLLNVYPKYIGVTGTSPGNPASPVEDYGPTWTLADPKNPASVNLTFHSASSGLLGSLLPGVLAPAYYNINPTGYFYVLGICHWSPPPVTGTLEFSASEVLNGYPVNVSYSIQRDSDDVYRPPFIQAILGNTSVTVLGTPPSSGSAPTVSPAPTPNSGSGLSVNVQIDLAANSGTGWTRIP</sequence>
<name>A0A934S8B4_9BACT</name>
<gene>
    <name evidence="3" type="ORF">JIN85_16450</name>
</gene>
<dbReference type="EMBL" id="JAENIJ010000032">
    <property type="protein sequence ID" value="MBK1884012.1"/>
    <property type="molecule type" value="Genomic_DNA"/>
</dbReference>
<keyword evidence="2" id="KW-0732">Signal</keyword>
<protein>
    <submittedName>
        <fullName evidence="3">Uncharacterized protein</fullName>
    </submittedName>
</protein>
<keyword evidence="4" id="KW-1185">Reference proteome</keyword>
<feature type="chain" id="PRO_5036747273" evidence="2">
    <location>
        <begin position="26"/>
        <end position="284"/>
    </location>
</feature>
<evidence type="ECO:0000313" key="4">
    <source>
        <dbReference type="Proteomes" id="UP000603141"/>
    </source>
</evidence>
<feature type="compositionally biased region" description="Polar residues" evidence="1">
    <location>
        <begin position="242"/>
        <end position="251"/>
    </location>
</feature>
<comment type="caution">
    <text evidence="3">The sequence shown here is derived from an EMBL/GenBank/DDBJ whole genome shotgun (WGS) entry which is preliminary data.</text>
</comment>
<dbReference type="RefSeq" id="WP_200272767.1">
    <property type="nucleotide sequence ID" value="NZ_JAENIJ010000032.1"/>
</dbReference>
<evidence type="ECO:0000313" key="3">
    <source>
        <dbReference type="EMBL" id="MBK1884012.1"/>
    </source>
</evidence>
<evidence type="ECO:0000256" key="2">
    <source>
        <dbReference type="SAM" id="SignalP"/>
    </source>
</evidence>
<proteinExistence type="predicted"/>
<feature type="signal peptide" evidence="2">
    <location>
        <begin position="1"/>
        <end position="25"/>
    </location>
</feature>